<dbReference type="AlphaFoldDB" id="A0A9Q3PS47"/>
<protein>
    <submittedName>
        <fullName evidence="1">Uncharacterized protein</fullName>
    </submittedName>
</protein>
<comment type="caution">
    <text evidence="1">The sequence shown here is derived from an EMBL/GenBank/DDBJ whole genome shotgun (WGS) entry which is preliminary data.</text>
</comment>
<evidence type="ECO:0000313" key="2">
    <source>
        <dbReference type="Proteomes" id="UP000765509"/>
    </source>
</evidence>
<accession>A0A9Q3PS47</accession>
<name>A0A9Q3PS47_9BASI</name>
<organism evidence="1 2">
    <name type="scientific">Austropuccinia psidii MF-1</name>
    <dbReference type="NCBI Taxonomy" id="1389203"/>
    <lineage>
        <taxon>Eukaryota</taxon>
        <taxon>Fungi</taxon>
        <taxon>Dikarya</taxon>
        <taxon>Basidiomycota</taxon>
        <taxon>Pucciniomycotina</taxon>
        <taxon>Pucciniomycetes</taxon>
        <taxon>Pucciniales</taxon>
        <taxon>Sphaerophragmiaceae</taxon>
        <taxon>Austropuccinia</taxon>
    </lineage>
</organism>
<dbReference type="EMBL" id="AVOT02087934">
    <property type="protein sequence ID" value="MBW0571310.1"/>
    <property type="molecule type" value="Genomic_DNA"/>
</dbReference>
<sequence>MCLQPDKEPAISPQPAPKKVIDVIIAEANQLQKDKELTPPQEASVDIYKASQKAYNNALQHKEYQILADMWKIA</sequence>
<dbReference type="Proteomes" id="UP000765509">
    <property type="component" value="Unassembled WGS sequence"/>
</dbReference>
<reference evidence="1" key="1">
    <citation type="submission" date="2021-03" db="EMBL/GenBank/DDBJ databases">
        <title>Draft genome sequence of rust myrtle Austropuccinia psidii MF-1, a brazilian biotype.</title>
        <authorList>
            <person name="Quecine M.C."/>
            <person name="Pachon D.M.R."/>
            <person name="Bonatelli M.L."/>
            <person name="Correr F.H."/>
            <person name="Franceschini L.M."/>
            <person name="Leite T.F."/>
            <person name="Margarido G.R.A."/>
            <person name="Almeida C.A."/>
            <person name="Ferrarezi J.A."/>
            <person name="Labate C.A."/>
        </authorList>
    </citation>
    <scope>NUCLEOTIDE SEQUENCE</scope>
    <source>
        <strain evidence="1">MF-1</strain>
    </source>
</reference>
<evidence type="ECO:0000313" key="1">
    <source>
        <dbReference type="EMBL" id="MBW0571310.1"/>
    </source>
</evidence>
<gene>
    <name evidence="1" type="ORF">O181_111025</name>
</gene>
<keyword evidence="2" id="KW-1185">Reference proteome</keyword>
<proteinExistence type="predicted"/>